<proteinExistence type="predicted"/>
<keyword evidence="2" id="KW-1185">Reference proteome</keyword>
<dbReference type="AlphaFoldDB" id="A0A3B6TJE5"/>
<dbReference type="Gramene" id="TraesROB_scaffold_028219_01G000800.1">
    <property type="protein sequence ID" value="TraesROB_scaffold_028219_01G000800.1"/>
    <property type="gene ID" value="TraesROB_scaffold_028219_01G000800"/>
</dbReference>
<dbReference type="Gramene" id="TraesCS7D03G0620700.1">
    <property type="protein sequence ID" value="TraesCS7D03G0620700.1.CDS1"/>
    <property type="gene ID" value="TraesCS7D03G0620700"/>
</dbReference>
<dbReference type="Gramene" id="TraesSTA7D03G04365530.1">
    <property type="protein sequence ID" value="TraesSTA7D03G04365530.1.CDS1"/>
    <property type="gene ID" value="TraesSTA7D03G04365530"/>
</dbReference>
<dbReference type="Gramene" id="TraesSYM7D03G04425250.1">
    <property type="protein sequence ID" value="TraesSYM7D03G04425250.1.CDS1"/>
    <property type="gene ID" value="TraesSYM7D03G04425250"/>
</dbReference>
<dbReference type="Gramene" id="TraesLDM7D03G04378480.1">
    <property type="protein sequence ID" value="TraesLDM7D03G04378480.1.CDS1"/>
    <property type="gene ID" value="TraesLDM7D03G04378480"/>
</dbReference>
<dbReference type="Gramene" id="TraesCLE_scaffold_028217_01G000800.1">
    <property type="protein sequence ID" value="TraesCLE_scaffold_028217_01G000800.1"/>
    <property type="gene ID" value="TraesCLE_scaffold_028217_01G000800"/>
</dbReference>
<reference evidence="1" key="2">
    <citation type="submission" date="2018-10" db="UniProtKB">
        <authorList>
            <consortium name="EnsemblPlants"/>
        </authorList>
    </citation>
    <scope>IDENTIFICATION</scope>
</reference>
<dbReference type="Gramene" id="TraesCAD_scaffold_036196_01G000500.1">
    <property type="protein sequence ID" value="TraesCAD_scaffold_036196_01G000500.1"/>
    <property type="gene ID" value="TraesCAD_scaffold_036196_01G000500"/>
</dbReference>
<accession>A0A3B6TJE5</accession>
<organism evidence="1">
    <name type="scientific">Triticum aestivum</name>
    <name type="common">Wheat</name>
    <dbReference type="NCBI Taxonomy" id="4565"/>
    <lineage>
        <taxon>Eukaryota</taxon>
        <taxon>Viridiplantae</taxon>
        <taxon>Streptophyta</taxon>
        <taxon>Embryophyta</taxon>
        <taxon>Tracheophyta</taxon>
        <taxon>Spermatophyta</taxon>
        <taxon>Magnoliopsida</taxon>
        <taxon>Liliopsida</taxon>
        <taxon>Poales</taxon>
        <taxon>Poaceae</taxon>
        <taxon>BOP clade</taxon>
        <taxon>Pooideae</taxon>
        <taxon>Triticodae</taxon>
        <taxon>Triticeae</taxon>
        <taxon>Triticinae</taxon>
        <taxon>Triticum</taxon>
    </lineage>
</organism>
<dbReference type="Gramene" id="TraesMAC7D03G04364190.1">
    <property type="protein sequence ID" value="TraesMAC7D03G04364190.1.CDS1"/>
    <property type="gene ID" value="TraesMAC7D03G04364190"/>
</dbReference>
<dbReference type="Proteomes" id="UP000019116">
    <property type="component" value="Chromosome 7D"/>
</dbReference>
<reference evidence="1" key="1">
    <citation type="submission" date="2018-08" db="EMBL/GenBank/DDBJ databases">
        <authorList>
            <person name="Rossello M."/>
        </authorList>
    </citation>
    <scope>NUCLEOTIDE SEQUENCE [LARGE SCALE GENOMIC DNA]</scope>
    <source>
        <strain evidence="1">cv. Chinese Spring</strain>
    </source>
</reference>
<sequence length="125" mass="13736">MTSGGVYLCTIASRRSYAPKLSFARATKVSCGARATALSCTDRHLQCHPRELFLAQDKHSGNCIGSQTKIQSFIRLTKMAPKQWEKINKKSPSADKEGCRVVKLLAGAREVVASMLQSPTRLLLK</sequence>
<dbReference type="Gramene" id="TraesRN7D0100640900.1">
    <property type="protein sequence ID" value="TraesRN7D0100640900.1"/>
    <property type="gene ID" value="TraesRN7D0100640900"/>
</dbReference>
<evidence type="ECO:0000313" key="2">
    <source>
        <dbReference type="Proteomes" id="UP000019116"/>
    </source>
</evidence>
<evidence type="ECO:0000313" key="1">
    <source>
        <dbReference type="EnsemblPlants" id="TraesCS7D02G274800.1.cds1"/>
    </source>
</evidence>
<dbReference type="EnsemblPlants" id="TraesCS7D02G274800.1">
    <property type="protein sequence ID" value="TraesCS7D02G274800.1.cds1"/>
    <property type="gene ID" value="TraesCS7D02G274800"/>
</dbReference>
<name>A0A3B6TJE5_WHEAT</name>
<protein>
    <submittedName>
        <fullName evidence="1">Uncharacterized protein</fullName>
    </submittedName>
</protein>
<dbReference type="Gramene" id="TraesLAC7D03G04318840.1">
    <property type="protein sequence ID" value="TraesLAC7D03G04318840.1.CDS1"/>
    <property type="gene ID" value="TraesLAC7D03G04318840"/>
</dbReference>
<dbReference type="Gramene" id="TraesWEE_scaffold_027447_01G000800.1">
    <property type="protein sequence ID" value="TraesWEE_scaffold_027447_01G000800.1"/>
    <property type="gene ID" value="TraesWEE_scaffold_027447_01G000800"/>
</dbReference>
<dbReference type="OrthoDB" id="1701699at2759"/>
<dbReference type="Gramene" id="TraesCS7D02G274800.1">
    <property type="protein sequence ID" value="TraesCS7D02G274800.1.cds1"/>
    <property type="gene ID" value="TraesCS7D02G274800"/>
</dbReference>
<dbReference type="SMR" id="A0A3B6TJE5"/>